<keyword evidence="3" id="KW-1185">Reference proteome</keyword>
<dbReference type="Proteomes" id="UP000799428">
    <property type="component" value="Unassembled WGS sequence"/>
</dbReference>
<evidence type="ECO:0000256" key="1">
    <source>
        <dbReference type="SAM" id="MobiDB-lite"/>
    </source>
</evidence>
<gene>
    <name evidence="2" type="ORF">K504DRAFT_491973</name>
</gene>
<evidence type="ECO:0000313" key="2">
    <source>
        <dbReference type="EMBL" id="KAF2708300.1"/>
    </source>
</evidence>
<accession>A0A6G1K6A1</accession>
<organism evidence="2 3">
    <name type="scientific">Pleomassaria siparia CBS 279.74</name>
    <dbReference type="NCBI Taxonomy" id="1314801"/>
    <lineage>
        <taxon>Eukaryota</taxon>
        <taxon>Fungi</taxon>
        <taxon>Dikarya</taxon>
        <taxon>Ascomycota</taxon>
        <taxon>Pezizomycotina</taxon>
        <taxon>Dothideomycetes</taxon>
        <taxon>Pleosporomycetidae</taxon>
        <taxon>Pleosporales</taxon>
        <taxon>Pleomassariaceae</taxon>
        <taxon>Pleomassaria</taxon>
    </lineage>
</organism>
<dbReference type="EMBL" id="MU005772">
    <property type="protein sequence ID" value="KAF2708300.1"/>
    <property type="molecule type" value="Genomic_DNA"/>
</dbReference>
<protein>
    <submittedName>
        <fullName evidence="2">Uncharacterized protein</fullName>
    </submittedName>
</protein>
<evidence type="ECO:0000313" key="3">
    <source>
        <dbReference type="Proteomes" id="UP000799428"/>
    </source>
</evidence>
<reference evidence="2" key="1">
    <citation type="journal article" date="2020" name="Stud. Mycol.">
        <title>101 Dothideomycetes genomes: a test case for predicting lifestyles and emergence of pathogens.</title>
        <authorList>
            <person name="Haridas S."/>
            <person name="Albert R."/>
            <person name="Binder M."/>
            <person name="Bloem J."/>
            <person name="Labutti K."/>
            <person name="Salamov A."/>
            <person name="Andreopoulos B."/>
            <person name="Baker S."/>
            <person name="Barry K."/>
            <person name="Bills G."/>
            <person name="Bluhm B."/>
            <person name="Cannon C."/>
            <person name="Castanera R."/>
            <person name="Culley D."/>
            <person name="Daum C."/>
            <person name="Ezra D."/>
            <person name="Gonzalez J."/>
            <person name="Henrissat B."/>
            <person name="Kuo A."/>
            <person name="Liang C."/>
            <person name="Lipzen A."/>
            <person name="Lutzoni F."/>
            <person name="Magnuson J."/>
            <person name="Mondo S."/>
            <person name="Nolan M."/>
            <person name="Ohm R."/>
            <person name="Pangilinan J."/>
            <person name="Park H.-J."/>
            <person name="Ramirez L."/>
            <person name="Alfaro M."/>
            <person name="Sun H."/>
            <person name="Tritt A."/>
            <person name="Yoshinaga Y."/>
            <person name="Zwiers L.-H."/>
            <person name="Turgeon B."/>
            <person name="Goodwin S."/>
            <person name="Spatafora J."/>
            <person name="Crous P."/>
            <person name="Grigoriev I."/>
        </authorList>
    </citation>
    <scope>NUCLEOTIDE SEQUENCE</scope>
    <source>
        <strain evidence="2">CBS 279.74</strain>
    </source>
</reference>
<sequence>MCCKRYYTISLVNDDDDDDDDDREQVIKGGKPRALRLARGSPPDEPLEAPGLYPASVNQVLAGVLARWPCMSGSASPRRPEPLFRGCQRVSPGAWAWVLGDLGAWVLGVLGVLGSSWAGEHGQYWLHRRQTGMASWRVNPYPYPALSNTSNVFQSSPVHVYVHMYICSSSSTGVKHVYCLHGRRLADRRRDVVVVATTPQEQPSLNL</sequence>
<proteinExistence type="predicted"/>
<feature type="region of interest" description="Disordered" evidence="1">
    <location>
        <begin position="15"/>
        <end position="43"/>
    </location>
</feature>
<dbReference type="AlphaFoldDB" id="A0A6G1K6A1"/>
<name>A0A6G1K6A1_9PLEO</name>